<dbReference type="PANTHER" id="PTHR32322">
    <property type="entry name" value="INNER MEMBRANE TRANSPORTER"/>
    <property type="match status" value="1"/>
</dbReference>
<dbReference type="EMBL" id="QLNI01000050">
    <property type="protein sequence ID" value="RAM00376.1"/>
    <property type="molecule type" value="Genomic_DNA"/>
</dbReference>
<feature type="domain" description="EamA" evidence="7">
    <location>
        <begin position="153"/>
        <end position="292"/>
    </location>
</feature>
<dbReference type="InterPro" id="IPR000620">
    <property type="entry name" value="EamA_dom"/>
</dbReference>
<keyword evidence="11" id="KW-1185">Reference proteome</keyword>
<gene>
    <name evidence="9" type="ORF">DO021_19280</name>
    <name evidence="8" type="ORF">EYB58_10145</name>
</gene>
<dbReference type="Pfam" id="PF00892">
    <property type="entry name" value="EamA"/>
    <property type="match status" value="2"/>
</dbReference>
<evidence type="ECO:0000313" key="8">
    <source>
        <dbReference type="EMBL" id="QBH13249.1"/>
    </source>
</evidence>
<evidence type="ECO:0000313" key="11">
    <source>
        <dbReference type="Proteomes" id="UP000293902"/>
    </source>
</evidence>
<evidence type="ECO:0000259" key="7">
    <source>
        <dbReference type="Pfam" id="PF00892"/>
    </source>
</evidence>
<dbReference type="RefSeq" id="WP_111959705.1">
    <property type="nucleotide sequence ID" value="NZ_CP036313.1"/>
</dbReference>
<dbReference type="InterPro" id="IPR037185">
    <property type="entry name" value="EmrE-like"/>
</dbReference>
<dbReference type="EMBL" id="CP036313">
    <property type="protein sequence ID" value="QBH13249.1"/>
    <property type="molecule type" value="Genomic_DNA"/>
</dbReference>
<reference evidence="9 10" key="1">
    <citation type="submission" date="2018-06" db="EMBL/GenBank/DDBJ databases">
        <title>Complete Genome Sequence of Desulfobacter hydrogenophilus (DSM3380).</title>
        <authorList>
            <person name="Marietou A."/>
            <person name="Schreiber L."/>
            <person name="Marshall I."/>
            <person name="Jorgensen B."/>
        </authorList>
    </citation>
    <scope>NUCLEOTIDE SEQUENCE [LARGE SCALE GENOMIC DNA]</scope>
    <source>
        <strain evidence="9 10">DSM 3380</strain>
    </source>
</reference>
<evidence type="ECO:0000256" key="3">
    <source>
        <dbReference type="ARBA" id="ARBA00022692"/>
    </source>
</evidence>
<evidence type="ECO:0000256" key="5">
    <source>
        <dbReference type="ARBA" id="ARBA00023136"/>
    </source>
</evidence>
<comment type="subcellular location">
    <subcellularLocation>
        <location evidence="1">Cell membrane</location>
        <topology evidence="1">Multi-pass membrane protein</topology>
    </subcellularLocation>
</comment>
<organism evidence="9 10">
    <name type="scientific">Desulfobacter hydrogenophilus</name>
    <dbReference type="NCBI Taxonomy" id="2291"/>
    <lineage>
        <taxon>Bacteria</taxon>
        <taxon>Pseudomonadati</taxon>
        <taxon>Thermodesulfobacteriota</taxon>
        <taxon>Desulfobacteria</taxon>
        <taxon>Desulfobacterales</taxon>
        <taxon>Desulfobacteraceae</taxon>
        <taxon>Desulfobacter</taxon>
    </lineage>
</organism>
<feature type="transmembrane region" description="Helical" evidence="6">
    <location>
        <begin position="275"/>
        <end position="293"/>
    </location>
</feature>
<accession>A0A328F851</accession>
<keyword evidence="5 6" id="KW-0472">Membrane</keyword>
<dbReference type="Gene3D" id="1.10.3730.20">
    <property type="match status" value="1"/>
</dbReference>
<evidence type="ECO:0000256" key="1">
    <source>
        <dbReference type="ARBA" id="ARBA00004651"/>
    </source>
</evidence>
<dbReference type="PANTHER" id="PTHR32322:SF18">
    <property type="entry name" value="S-ADENOSYLMETHIONINE_S-ADENOSYLHOMOCYSTEINE TRANSPORTER"/>
    <property type="match status" value="1"/>
</dbReference>
<feature type="transmembrane region" description="Helical" evidence="6">
    <location>
        <begin position="252"/>
        <end position="269"/>
    </location>
</feature>
<dbReference type="GO" id="GO:0005886">
    <property type="term" value="C:plasma membrane"/>
    <property type="evidence" value="ECO:0007669"/>
    <property type="project" value="UniProtKB-SubCell"/>
</dbReference>
<evidence type="ECO:0000256" key="4">
    <source>
        <dbReference type="ARBA" id="ARBA00022989"/>
    </source>
</evidence>
<dbReference type="Proteomes" id="UP000293902">
    <property type="component" value="Chromosome"/>
</dbReference>
<dbReference type="Proteomes" id="UP000248798">
    <property type="component" value="Unassembled WGS sequence"/>
</dbReference>
<feature type="transmembrane region" description="Helical" evidence="6">
    <location>
        <begin position="34"/>
        <end position="56"/>
    </location>
</feature>
<feature type="transmembrane region" description="Helical" evidence="6">
    <location>
        <begin position="151"/>
        <end position="173"/>
    </location>
</feature>
<dbReference type="SUPFAM" id="SSF103481">
    <property type="entry name" value="Multidrug resistance efflux transporter EmrE"/>
    <property type="match status" value="2"/>
</dbReference>
<name>A0A328F851_9BACT</name>
<dbReference type="AlphaFoldDB" id="A0A328F851"/>
<sequence>MGSAFALACAFFWAFAVILFKKAGESFSPITLNIYKSVVAMALIGLTMLVMGIPFFPDVAPRVWWILVLSGLFGITLADIFYFFALNRLDAGMVAVVECLYLPGVLGFSYLLLGKRMGVLGIIGSVLVLCAILVGAVPLKDLKLRNIRKGPTLWGICAGLLAMMFMALGIVIAKGVLDQADVFWATFIRVTAGLIGLVPIVLCHPGRMRFAQELKFSKAWLKAFPATVSGNYIALVLWVAGMKYTTASRAGVLNQMSTIFLLILATVWLKEEMTAQRLAAILLAIAGAYLVIFN</sequence>
<evidence type="ECO:0000313" key="10">
    <source>
        <dbReference type="Proteomes" id="UP000248798"/>
    </source>
</evidence>
<feature type="transmembrane region" description="Helical" evidence="6">
    <location>
        <begin position="119"/>
        <end position="139"/>
    </location>
</feature>
<dbReference type="OrthoDB" id="5417507at2"/>
<keyword evidence="3 6" id="KW-0812">Transmembrane</keyword>
<reference evidence="8 11" key="2">
    <citation type="submission" date="2019-02" db="EMBL/GenBank/DDBJ databases">
        <title>Complete genome sequence of Desulfobacter hydrogenophilus AcRS1.</title>
        <authorList>
            <person name="Marietou A."/>
            <person name="Lund M.B."/>
            <person name="Marshall I.P.G."/>
            <person name="Schreiber L."/>
            <person name="Jorgensen B."/>
        </authorList>
    </citation>
    <scope>NUCLEOTIDE SEQUENCE [LARGE SCALE GENOMIC DNA]</scope>
    <source>
        <strain evidence="8 11">AcRS1</strain>
    </source>
</reference>
<feature type="transmembrane region" description="Helical" evidence="6">
    <location>
        <begin position="182"/>
        <end position="202"/>
    </location>
</feature>
<protein>
    <submittedName>
        <fullName evidence="9">EamA family transporter</fullName>
    </submittedName>
</protein>
<feature type="transmembrane region" description="Helical" evidence="6">
    <location>
        <begin position="63"/>
        <end position="85"/>
    </location>
</feature>
<proteinExistence type="predicted"/>
<dbReference type="InterPro" id="IPR050638">
    <property type="entry name" value="AA-Vitamin_Transporters"/>
</dbReference>
<evidence type="ECO:0000256" key="2">
    <source>
        <dbReference type="ARBA" id="ARBA00022475"/>
    </source>
</evidence>
<keyword evidence="2" id="KW-1003">Cell membrane</keyword>
<evidence type="ECO:0000256" key="6">
    <source>
        <dbReference type="SAM" id="Phobius"/>
    </source>
</evidence>
<feature type="domain" description="EamA" evidence="7">
    <location>
        <begin position="2"/>
        <end position="134"/>
    </location>
</feature>
<feature type="transmembrane region" description="Helical" evidence="6">
    <location>
        <begin position="91"/>
        <end position="112"/>
    </location>
</feature>
<keyword evidence="4 6" id="KW-1133">Transmembrane helix</keyword>
<evidence type="ECO:0000313" key="9">
    <source>
        <dbReference type="EMBL" id="RAM00376.1"/>
    </source>
</evidence>